<dbReference type="PANTHER" id="PTHR44068">
    <property type="entry name" value="ZGC:194242"/>
    <property type="match status" value="1"/>
</dbReference>
<dbReference type="PANTHER" id="PTHR44068:SF1">
    <property type="entry name" value="HYPOTHETICAL LOC100005854"/>
    <property type="match status" value="1"/>
</dbReference>
<dbReference type="Gene3D" id="3.40.50.150">
    <property type="entry name" value="Vaccinia Virus protein VP39"/>
    <property type="match status" value="1"/>
</dbReference>
<dbReference type="GO" id="GO:0016126">
    <property type="term" value="P:sterol biosynthetic process"/>
    <property type="evidence" value="ECO:0007669"/>
    <property type="project" value="TreeGrafter"/>
</dbReference>
<gene>
    <name evidence="3" type="ORF">CH330_09790</name>
</gene>
<dbReference type="InterPro" id="IPR029063">
    <property type="entry name" value="SAM-dependent_MTases_sf"/>
</dbReference>
<protein>
    <recommendedName>
        <fullName evidence="2">Methyltransferase type 11 domain-containing protein</fullName>
    </recommendedName>
</protein>
<name>A0A235BPH9_UNCW3</name>
<evidence type="ECO:0000313" key="4">
    <source>
        <dbReference type="Proteomes" id="UP000215559"/>
    </source>
</evidence>
<dbReference type="AlphaFoldDB" id="A0A235BPH9"/>
<accession>A0A235BPH9</accession>
<dbReference type="InterPro" id="IPR013216">
    <property type="entry name" value="Methyltransf_11"/>
</dbReference>
<evidence type="ECO:0000256" key="1">
    <source>
        <dbReference type="ARBA" id="ARBA00022679"/>
    </source>
</evidence>
<dbReference type="CDD" id="cd02440">
    <property type="entry name" value="AdoMet_MTases"/>
    <property type="match status" value="1"/>
</dbReference>
<evidence type="ECO:0000313" key="3">
    <source>
        <dbReference type="EMBL" id="OYD13909.1"/>
    </source>
</evidence>
<dbReference type="Proteomes" id="UP000215559">
    <property type="component" value="Unassembled WGS sequence"/>
</dbReference>
<reference evidence="3 4" key="1">
    <citation type="submission" date="2017-07" db="EMBL/GenBank/DDBJ databases">
        <title>Recovery of genomes from metagenomes via a dereplication, aggregation, and scoring strategy.</title>
        <authorList>
            <person name="Sieber C.M."/>
            <person name="Probst A.J."/>
            <person name="Sharrar A."/>
            <person name="Thomas B.C."/>
            <person name="Hess M."/>
            <person name="Tringe S.G."/>
            <person name="Banfield J.F."/>
        </authorList>
    </citation>
    <scope>NUCLEOTIDE SEQUENCE [LARGE SCALE GENOMIC DNA]</scope>
    <source>
        <strain evidence="3">JGI_Cruoil_03_51_56</strain>
    </source>
</reference>
<evidence type="ECO:0000259" key="2">
    <source>
        <dbReference type="Pfam" id="PF08241"/>
    </source>
</evidence>
<proteinExistence type="predicted"/>
<comment type="caution">
    <text evidence="3">The sequence shown here is derived from an EMBL/GenBank/DDBJ whole genome shotgun (WGS) entry which is preliminary data.</text>
</comment>
<dbReference type="InterPro" id="IPR050447">
    <property type="entry name" value="Erg6_SMT_methyltransf"/>
</dbReference>
<dbReference type="EMBL" id="NOZP01000185">
    <property type="protein sequence ID" value="OYD13909.1"/>
    <property type="molecule type" value="Genomic_DNA"/>
</dbReference>
<dbReference type="Pfam" id="PF08241">
    <property type="entry name" value="Methyltransf_11"/>
    <property type="match status" value="1"/>
</dbReference>
<organism evidence="3 4">
    <name type="scientific">candidate division WOR-3 bacterium JGI_Cruoil_03_51_56</name>
    <dbReference type="NCBI Taxonomy" id="1973747"/>
    <lineage>
        <taxon>Bacteria</taxon>
        <taxon>Bacteria division WOR-3</taxon>
    </lineage>
</organism>
<dbReference type="SUPFAM" id="SSF53335">
    <property type="entry name" value="S-adenosyl-L-methionine-dependent methyltransferases"/>
    <property type="match status" value="1"/>
</dbReference>
<sequence>MKKRKKHPIDYQDPKTRREILIRQRRDIWTSKQIESFAKHFRLKPGMKLLDAGCGYGYILHTFGPYCMPGAELVGLDREKKLLATAKRLATKQGLGGATKFVEGDVYDMPFEKNTFDFSVAHVVFCHLAEPEKALDELIRVTKRGGCIAVFDNAIGGGDGVSWNNIHRPTIREKLFNYEVVFRMIAGRKKLGQGDYQVGCYVPGWMEARGLKNVDVRSNERVFWIAPPYRSPAQKTVYRNTRERIKEHKPGSDIDKDVIKQMRTGGADKKMISKYRRLAGKRSKQFRKAIAAGTAAFTGSGQFWCIWGFKP</sequence>
<feature type="domain" description="Methyltransferase type 11" evidence="2">
    <location>
        <begin position="50"/>
        <end position="149"/>
    </location>
</feature>
<dbReference type="GO" id="GO:0003838">
    <property type="term" value="F:sterol 24-C-methyltransferase activity"/>
    <property type="evidence" value="ECO:0007669"/>
    <property type="project" value="TreeGrafter"/>
</dbReference>
<keyword evidence="1" id="KW-0808">Transferase</keyword>